<gene>
    <name evidence="2" type="ORF">AB675_10591</name>
</gene>
<organism evidence="2 3">
    <name type="scientific">Cyphellophora attinorum</name>
    <dbReference type="NCBI Taxonomy" id="1664694"/>
    <lineage>
        <taxon>Eukaryota</taxon>
        <taxon>Fungi</taxon>
        <taxon>Dikarya</taxon>
        <taxon>Ascomycota</taxon>
        <taxon>Pezizomycotina</taxon>
        <taxon>Eurotiomycetes</taxon>
        <taxon>Chaetothyriomycetidae</taxon>
        <taxon>Chaetothyriales</taxon>
        <taxon>Cyphellophoraceae</taxon>
        <taxon>Cyphellophora</taxon>
    </lineage>
</organism>
<dbReference type="GeneID" id="28731254"/>
<evidence type="ECO:0000313" key="2">
    <source>
        <dbReference type="EMBL" id="KPI40945.1"/>
    </source>
</evidence>
<evidence type="ECO:0000256" key="1">
    <source>
        <dbReference type="SAM" id="MobiDB-lite"/>
    </source>
</evidence>
<dbReference type="EMBL" id="LFJN01000011">
    <property type="protein sequence ID" value="KPI40945.1"/>
    <property type="molecule type" value="Genomic_DNA"/>
</dbReference>
<reference evidence="2 3" key="1">
    <citation type="submission" date="2015-06" db="EMBL/GenBank/DDBJ databases">
        <title>Draft genome of the ant-associated black yeast Phialophora attae CBS 131958.</title>
        <authorList>
            <person name="Moreno L.F."/>
            <person name="Stielow B.J."/>
            <person name="de Hoog S."/>
            <person name="Vicente V.A."/>
            <person name="Weiss V.A."/>
            <person name="de Vries M."/>
            <person name="Cruz L.M."/>
            <person name="Souza E.M."/>
        </authorList>
    </citation>
    <scope>NUCLEOTIDE SEQUENCE [LARGE SCALE GENOMIC DNA]</scope>
    <source>
        <strain evidence="2 3">CBS 131958</strain>
    </source>
</reference>
<dbReference type="AlphaFoldDB" id="A0A0N1HUZ7"/>
<comment type="caution">
    <text evidence="2">The sequence shown here is derived from an EMBL/GenBank/DDBJ whole genome shotgun (WGS) entry which is preliminary data.</text>
</comment>
<evidence type="ECO:0000313" key="3">
    <source>
        <dbReference type="Proteomes" id="UP000038010"/>
    </source>
</evidence>
<dbReference type="Proteomes" id="UP000038010">
    <property type="component" value="Unassembled WGS sequence"/>
</dbReference>
<feature type="region of interest" description="Disordered" evidence="1">
    <location>
        <begin position="1"/>
        <end position="43"/>
    </location>
</feature>
<dbReference type="RefSeq" id="XP_018000908.1">
    <property type="nucleotide sequence ID" value="XM_018139374.1"/>
</dbReference>
<protein>
    <submittedName>
        <fullName evidence="2">Uncharacterized protein</fullName>
    </submittedName>
</protein>
<proteinExistence type="predicted"/>
<feature type="compositionally biased region" description="Basic residues" evidence="1">
    <location>
        <begin position="19"/>
        <end position="30"/>
    </location>
</feature>
<keyword evidence="3" id="KW-1185">Reference proteome</keyword>
<dbReference type="VEuPathDB" id="FungiDB:AB675_10591"/>
<sequence>MNTPEADTKSKKGDNEKRKQAKRDKKKAKKRAENTETVLNGKNAANDVSSRSIEAGNWLIAFGESDKRLTDLPATILRSILAEVLPDRIQLRGEGFQTDWKLTWNQTTVWAPKLMLVNKAMKTAVRPLLGERIAITAVYRCPLEFAIRSEFSTSPNIPPPLIPLEVFPGYIVKRTKELRVHQSPLQTMFRSHTMDVSAFRKLESMEVVLGDICRNVENLGQIGDEDGFVTFNNGEKCYIRQKLLEIPNALSSAGIDWEELADNTASELGLDYSQLKRNGQWRRLLAQMLRNSFLPMSRWETLNAICGSVLDLNRENVIGLRDEAVLKIVLQDSDRSDRKIAHLEIDSSGNKWLYFWPDFLELYTK</sequence>
<accession>A0A0N1HUZ7</accession>
<name>A0A0N1HUZ7_9EURO</name>
<feature type="compositionally biased region" description="Basic and acidic residues" evidence="1">
    <location>
        <begin position="1"/>
        <end position="18"/>
    </location>
</feature>